<gene>
    <name evidence="3" type="ORF">PDM28_06060</name>
</gene>
<dbReference type="Proteomes" id="UP001305421">
    <property type="component" value="Chromosome"/>
</dbReference>
<dbReference type="Pfam" id="PF00149">
    <property type="entry name" value="Metallophos"/>
    <property type="match status" value="1"/>
</dbReference>
<keyword evidence="1" id="KW-0732">Signal</keyword>
<dbReference type="InterPro" id="IPR051918">
    <property type="entry name" value="STPP_CPPED1"/>
</dbReference>
<sequence>MASLCSRVLRALVLGCVGAVSIDVACAQGAGADEGPGVLYNGCARTDTQSYAGYIQPGWASAARSGQFVVASDPQYPRTLLNSGAEGEDRALSEQRLSAVFDDIAGFRKTNASYVPVLINGDLTEFGHGWQRSTTQTLFRRLAGTAKGPLMFPGMGNHDYRNNVDDCANNGCARDSICDVIRWYSEIHPTALQPASMDHYASEDLHRGSFGYSITYGPLHFIQLNDEPTYRREFGSDIIIPFDKVKFSIVPSLRWLQADLREARRKGLIIFVSLHKRVDWNGSLVFKELIESYGVSAVFAGHVHAQLGAYPTPAFFGNIPVFQSGALAYRSYLTVSYNADAGTATVFKVPPGRSHTQKERVQDIALKAGTQLPAPIIFDDALTFFEGNSATEKAICDVPLGPQQFNMGGTHGCPNDEARSLLIMQASKGTVIHLYGNYNYNGDQGYAAITVTDDIVQPTLVGSFNRDYNGTQWNIRKFGPDTLDGKISSVRISRLNYDNGYITLYEGHGQTQNVVCTETVAYNRSYNMGGKCANDEAQSGILHYVKRGTEVCYYGDWDNKTGQGYACIVVYRNMDEIRIDTFDASVAVPGSYTITSWGKMIDGKISSTKVYHYPWNKEDGSEAQVSD</sequence>
<name>A0ABY9YG83_9GAMM</name>
<dbReference type="Gene3D" id="3.60.21.10">
    <property type="match status" value="1"/>
</dbReference>
<proteinExistence type="predicted"/>
<keyword evidence="4" id="KW-1185">Reference proteome</keyword>
<accession>A0ABY9YG83</accession>
<evidence type="ECO:0000313" key="3">
    <source>
        <dbReference type="EMBL" id="WNH49870.1"/>
    </source>
</evidence>
<dbReference type="EMBL" id="CP115543">
    <property type="protein sequence ID" value="WNH49870.1"/>
    <property type="molecule type" value="Genomic_DNA"/>
</dbReference>
<protein>
    <submittedName>
        <fullName evidence="3">Metallophosphoesterase</fullName>
    </submittedName>
</protein>
<feature type="domain" description="Calcineurin-like phosphoesterase" evidence="2">
    <location>
        <begin position="94"/>
        <end position="305"/>
    </location>
</feature>
<dbReference type="PANTHER" id="PTHR43143:SF1">
    <property type="entry name" value="SERINE_THREONINE-PROTEIN PHOSPHATASE CPPED1"/>
    <property type="match status" value="1"/>
</dbReference>
<dbReference type="InterPro" id="IPR029052">
    <property type="entry name" value="Metallo-depent_PP-like"/>
</dbReference>
<dbReference type="SUPFAM" id="SSF56300">
    <property type="entry name" value="Metallo-dependent phosphatases"/>
    <property type="match status" value="1"/>
</dbReference>
<feature type="signal peptide" evidence="1">
    <location>
        <begin position="1"/>
        <end position="27"/>
    </location>
</feature>
<feature type="chain" id="PRO_5046605853" evidence="1">
    <location>
        <begin position="28"/>
        <end position="627"/>
    </location>
</feature>
<reference evidence="3 4" key="1">
    <citation type="submission" date="2022-12" db="EMBL/GenBank/DDBJ databases">
        <title>Two new species, Stenotrophomonas aracearum and Stenotrophomonas oahuensis, isolated from Anthurium (Araceae family) in Hawaii.</title>
        <authorList>
            <person name="Chunag S.C."/>
            <person name="Dobhal S."/>
            <person name="Alvarez A."/>
            <person name="Arif M."/>
        </authorList>
    </citation>
    <scope>NUCLEOTIDE SEQUENCE [LARGE SCALE GENOMIC DNA]</scope>
    <source>
        <strain evidence="3 4">A5588</strain>
    </source>
</reference>
<organism evidence="3 4">
    <name type="scientific">Stenotrophomonas aracearum</name>
    <dbReference type="NCBI Taxonomy" id="3003272"/>
    <lineage>
        <taxon>Bacteria</taxon>
        <taxon>Pseudomonadati</taxon>
        <taxon>Pseudomonadota</taxon>
        <taxon>Gammaproteobacteria</taxon>
        <taxon>Lysobacterales</taxon>
        <taxon>Lysobacteraceae</taxon>
        <taxon>Stenotrophomonas</taxon>
    </lineage>
</organism>
<dbReference type="InterPro" id="IPR004843">
    <property type="entry name" value="Calcineurin-like_PHP"/>
</dbReference>
<evidence type="ECO:0000256" key="1">
    <source>
        <dbReference type="SAM" id="SignalP"/>
    </source>
</evidence>
<evidence type="ECO:0000259" key="2">
    <source>
        <dbReference type="Pfam" id="PF00149"/>
    </source>
</evidence>
<dbReference type="PANTHER" id="PTHR43143">
    <property type="entry name" value="METALLOPHOSPHOESTERASE, CALCINEURIN SUPERFAMILY"/>
    <property type="match status" value="1"/>
</dbReference>
<dbReference type="RefSeq" id="WP_311184166.1">
    <property type="nucleotide sequence ID" value="NZ_CP115543.1"/>
</dbReference>
<evidence type="ECO:0000313" key="4">
    <source>
        <dbReference type="Proteomes" id="UP001305421"/>
    </source>
</evidence>